<dbReference type="RefSeq" id="WP_063974826.1">
    <property type="nucleotide sequence ID" value="NZ_LQWZ01000014.1"/>
</dbReference>
<name>A0A177KXW1_9BACI</name>
<dbReference type="InterPro" id="IPR036291">
    <property type="entry name" value="NAD(P)-bd_dom_sf"/>
</dbReference>
<dbReference type="Proteomes" id="UP000077271">
    <property type="component" value="Unassembled WGS sequence"/>
</dbReference>
<dbReference type="AlphaFoldDB" id="A0A177KXW1"/>
<gene>
    <name evidence="3" type="ORF">AWH48_19085</name>
</gene>
<organism evidence="3 4">
    <name type="scientific">Domibacillus aminovorans</name>
    <dbReference type="NCBI Taxonomy" id="29332"/>
    <lineage>
        <taxon>Bacteria</taxon>
        <taxon>Bacillati</taxon>
        <taxon>Bacillota</taxon>
        <taxon>Bacilli</taxon>
        <taxon>Bacillales</taxon>
        <taxon>Bacillaceae</taxon>
        <taxon>Domibacillus</taxon>
    </lineage>
</organism>
<dbReference type="InterPro" id="IPR032095">
    <property type="entry name" value="Sacchrp_dh-like_C"/>
</dbReference>
<dbReference type="PANTHER" id="PTHR43796">
    <property type="entry name" value="CARBOXYNORSPERMIDINE SYNTHASE"/>
    <property type="match status" value="1"/>
</dbReference>
<proteinExistence type="predicted"/>
<protein>
    <submittedName>
        <fullName evidence="3">Saccharopine dehydrogenase</fullName>
    </submittedName>
</protein>
<feature type="domain" description="Saccharopine dehydrogenase-like C-terminal" evidence="2">
    <location>
        <begin position="125"/>
        <end position="377"/>
    </location>
</feature>
<dbReference type="OrthoDB" id="2078759at2"/>
<evidence type="ECO:0000259" key="1">
    <source>
        <dbReference type="Pfam" id="PF03435"/>
    </source>
</evidence>
<feature type="domain" description="Saccharopine dehydrogenase NADP binding" evidence="1">
    <location>
        <begin position="4"/>
        <end position="119"/>
    </location>
</feature>
<dbReference type="EMBL" id="LQWZ01000014">
    <property type="protein sequence ID" value="OAH57391.1"/>
    <property type="molecule type" value="Genomic_DNA"/>
</dbReference>
<evidence type="ECO:0000259" key="2">
    <source>
        <dbReference type="Pfam" id="PF16653"/>
    </source>
</evidence>
<reference evidence="3 4" key="1">
    <citation type="submission" date="2016-01" db="EMBL/GenBank/DDBJ databases">
        <title>Investigation of taxonomic status of Bacillus aminovorans.</title>
        <authorList>
            <person name="Verma A."/>
            <person name="Pal Y."/>
            <person name="Krishnamurthi S."/>
        </authorList>
    </citation>
    <scope>NUCLEOTIDE SEQUENCE [LARGE SCALE GENOMIC DNA]</scope>
    <source>
        <strain evidence="3 4">DSM 4337</strain>
    </source>
</reference>
<dbReference type="Gene3D" id="3.30.360.10">
    <property type="entry name" value="Dihydrodipicolinate Reductase, domain 2"/>
    <property type="match status" value="1"/>
</dbReference>
<comment type="caution">
    <text evidence="3">The sequence shown here is derived from an EMBL/GenBank/DDBJ whole genome shotgun (WGS) entry which is preliminary data.</text>
</comment>
<dbReference type="Gene3D" id="3.40.50.720">
    <property type="entry name" value="NAD(P)-binding Rossmann-like Domain"/>
    <property type="match status" value="2"/>
</dbReference>
<evidence type="ECO:0000313" key="4">
    <source>
        <dbReference type="Proteomes" id="UP000077271"/>
    </source>
</evidence>
<dbReference type="Pfam" id="PF16653">
    <property type="entry name" value="Sacchrp_dh_C"/>
    <property type="match status" value="1"/>
</dbReference>
<dbReference type="PANTHER" id="PTHR43796:SF2">
    <property type="entry name" value="CARBOXYNORSPERMIDINE SYNTHASE"/>
    <property type="match status" value="1"/>
</dbReference>
<dbReference type="InterPro" id="IPR005097">
    <property type="entry name" value="Sacchrp_dh_NADP-bd"/>
</dbReference>
<accession>A0A177KXW1</accession>
<dbReference type="Pfam" id="PF03435">
    <property type="entry name" value="Sacchrp_dh_NADP"/>
    <property type="match status" value="1"/>
</dbReference>
<sequence length="395" mass="43718">MKIFCLGGAGRISREAVLDLVEHSSFEEIMIGDYNEEEGSSVVEWLNDPRVSFVKVNVFDEADTIAKMTGFDIVLDGTTIQLNGQTTKLIAAAGCHGINLNGFGEEFAYEETFKANGKTMLPGFGMTPGLTQMMAMYAANRLDSVQSVRVSHGSFRPIAFSKSIAETTTYEYDPELPGRVVFENGEFVQVKPFARPRDIHLPEPYGHTVQYIIPHSETVTLAKALKDKGVQLIETRGTWPEQNMRLVRALYEYGILRNEKVSVGGEEEGIMDIISSYLLQSEEGQSTELYGYALHIEVIGEKDGEAICYELTHTHPKSDGSVPGWEGLRAYTRNVAIPFAVAAERMAKGDVGKTGVLTPEEAFGAHPELFFPLLEKRGIHVHIEKKAVLPEESYV</sequence>
<evidence type="ECO:0000313" key="3">
    <source>
        <dbReference type="EMBL" id="OAH57391.1"/>
    </source>
</evidence>
<dbReference type="SUPFAM" id="SSF51735">
    <property type="entry name" value="NAD(P)-binding Rossmann-fold domains"/>
    <property type="match status" value="1"/>
</dbReference>